<proteinExistence type="predicted"/>
<feature type="signal peptide" evidence="1">
    <location>
        <begin position="1"/>
        <end position="18"/>
    </location>
</feature>
<keyword evidence="3" id="KW-1185">Reference proteome</keyword>
<name>A0A2B7WS07_POLH7</name>
<gene>
    <name evidence="2" type="ORF">AJ80_09358</name>
</gene>
<keyword evidence="1" id="KW-0732">Signal</keyword>
<dbReference type="OrthoDB" id="4537634at2759"/>
<sequence>MHFNAFLVAALFSTAAVATPLKSPTPISPEALEELRDDGLAKRDDSSLTARGGVSRIPPNVLENLRADGLAGRDLGHLEKRDKVLNCGHNYNGKGGHNGNGKWIPVGQFIELAENFFIMYNTKHGKPYRLDFDTCFKAMKAPLGKNAHAKRGDSTLINLAKRDDCYGTKNHDYEGGWYEVNKVGAFGSVIDADI</sequence>
<dbReference type="Proteomes" id="UP000224634">
    <property type="component" value="Unassembled WGS sequence"/>
</dbReference>
<protein>
    <recommendedName>
        <fullName evidence="4">Ecp2 effector protein domain-containing protein</fullName>
    </recommendedName>
</protein>
<reference evidence="2 3" key="1">
    <citation type="submission" date="2017-10" db="EMBL/GenBank/DDBJ databases">
        <title>Comparative genomics in systemic dimorphic fungi from Ajellomycetaceae.</title>
        <authorList>
            <person name="Munoz J.F."/>
            <person name="Mcewen J.G."/>
            <person name="Clay O.K."/>
            <person name="Cuomo C.A."/>
        </authorList>
    </citation>
    <scope>NUCLEOTIDE SEQUENCE [LARGE SCALE GENOMIC DNA]</scope>
    <source>
        <strain evidence="2 3">UAMH7299</strain>
    </source>
</reference>
<dbReference type="AlphaFoldDB" id="A0A2B7WS07"/>
<evidence type="ECO:0000313" key="3">
    <source>
        <dbReference type="Proteomes" id="UP000224634"/>
    </source>
</evidence>
<evidence type="ECO:0008006" key="4">
    <source>
        <dbReference type="Google" id="ProtNLM"/>
    </source>
</evidence>
<comment type="caution">
    <text evidence="2">The sequence shown here is derived from an EMBL/GenBank/DDBJ whole genome shotgun (WGS) entry which is preliminary data.</text>
</comment>
<evidence type="ECO:0000313" key="2">
    <source>
        <dbReference type="EMBL" id="PGG99434.1"/>
    </source>
</evidence>
<feature type="chain" id="PRO_5012112088" description="Ecp2 effector protein domain-containing protein" evidence="1">
    <location>
        <begin position="19"/>
        <end position="194"/>
    </location>
</feature>
<evidence type="ECO:0000256" key="1">
    <source>
        <dbReference type="SAM" id="SignalP"/>
    </source>
</evidence>
<organism evidence="2 3">
    <name type="scientific">Polytolypa hystricis (strain UAMH7299)</name>
    <dbReference type="NCBI Taxonomy" id="1447883"/>
    <lineage>
        <taxon>Eukaryota</taxon>
        <taxon>Fungi</taxon>
        <taxon>Dikarya</taxon>
        <taxon>Ascomycota</taxon>
        <taxon>Pezizomycotina</taxon>
        <taxon>Eurotiomycetes</taxon>
        <taxon>Eurotiomycetidae</taxon>
        <taxon>Onygenales</taxon>
        <taxon>Onygenales incertae sedis</taxon>
        <taxon>Polytolypa</taxon>
    </lineage>
</organism>
<accession>A0A2B7WS07</accession>
<dbReference type="EMBL" id="PDNA01000271">
    <property type="protein sequence ID" value="PGG99434.1"/>
    <property type="molecule type" value="Genomic_DNA"/>
</dbReference>